<feature type="transmembrane region" description="Helical" evidence="1">
    <location>
        <begin position="426"/>
        <end position="448"/>
    </location>
</feature>
<evidence type="ECO:0000313" key="4">
    <source>
        <dbReference type="Proteomes" id="UP000653411"/>
    </source>
</evidence>
<dbReference type="InterPro" id="IPR027417">
    <property type="entry name" value="P-loop_NTPase"/>
</dbReference>
<feature type="transmembrane region" description="Helical" evidence="1">
    <location>
        <begin position="32"/>
        <end position="50"/>
    </location>
</feature>
<sequence length="723" mass="77001">MGSRTRWSGLVYLLLSVGCGGGALWLSRHFHAAWLAGTAVALLSGIPAAYQSWRAIHREPEVAAPDLGPWAEALANAVGVSETAQRTQLIGEGAHRIDLTYRYLPGGDDAEGASSTGCLTGIVDYYRALRPARLVITGPAGAGKTMLALELLLGLLHDAQEGQPVPLRASLSSWDTSTPFEVWLANRVHDHLRPRGANLAYARGLVAERRILPVLDGLDETDADTTVDRRPRAVRILQALNIYQDKAGSAPLILTCRTAEYAQLGVLDHRMRRAAHIALDSVTTEQAGEYLTARGANLARWRPVLETFRQPDHLPRHPLASALAVPWRLNLAATAYEERHGRTHNYLRDPARLLGLATPHQVRDHLLALHVSAVTHRHPIRPDRYQPADVHHWLAALAAMPSATSSSVPSTDLVPHRLWPLAGARLVRVVDATLAALVTLIFGVVLLAQTPMEISLRLLLGTAGFTTVAVLVILRAMSAHVAPPILARLRRPGARTPARRRRLARNIAVALVGGFAGGIAIAPTGGLTYGIGTALAYGLAAGLAVSLYRPSHAFDWNEQPLLVDPRRPVHEDLVIGLVAGLLAGLATGLTIGLTHGIVGGLAGGITAGLSGALAYGLAAGLAYGLAAGLGTGLAVSLVTGLSTGLSVGLAGGVVGGLYMFTGAGRRYVVFVCCARSRGMLPLRLGLFLNWAYTGGLLRISGIAYQFRHRELQEWLLTNPEPQD</sequence>
<dbReference type="InterPro" id="IPR007111">
    <property type="entry name" value="NACHT_NTPase"/>
</dbReference>
<feature type="domain" description="NACHT" evidence="2">
    <location>
        <begin position="132"/>
        <end position="258"/>
    </location>
</feature>
<dbReference type="PROSITE" id="PS51257">
    <property type="entry name" value="PROKAR_LIPOPROTEIN"/>
    <property type="match status" value="1"/>
</dbReference>
<name>A0A918CTL8_9ACTN</name>
<feature type="transmembrane region" description="Helical" evidence="1">
    <location>
        <begin position="633"/>
        <end position="660"/>
    </location>
</feature>
<dbReference type="Proteomes" id="UP000653411">
    <property type="component" value="Unassembled WGS sequence"/>
</dbReference>
<feature type="transmembrane region" description="Helical" evidence="1">
    <location>
        <begin position="573"/>
        <end position="598"/>
    </location>
</feature>
<feature type="transmembrane region" description="Helical" evidence="1">
    <location>
        <begin position="454"/>
        <end position="482"/>
    </location>
</feature>
<keyword evidence="1" id="KW-0812">Transmembrane</keyword>
<dbReference type="PROSITE" id="PS50837">
    <property type="entry name" value="NACHT"/>
    <property type="match status" value="1"/>
</dbReference>
<accession>A0A918CTL8</accession>
<keyword evidence="1" id="KW-0472">Membrane</keyword>
<reference evidence="3" key="2">
    <citation type="submission" date="2020-09" db="EMBL/GenBank/DDBJ databases">
        <authorList>
            <person name="Sun Q."/>
            <person name="Zhou Y."/>
        </authorList>
    </citation>
    <scope>NUCLEOTIDE SEQUENCE</scope>
    <source>
        <strain evidence="3">CGMCC 4.7110</strain>
    </source>
</reference>
<dbReference type="SUPFAM" id="SSF52540">
    <property type="entry name" value="P-loop containing nucleoside triphosphate hydrolases"/>
    <property type="match status" value="1"/>
</dbReference>
<reference evidence="3" key="1">
    <citation type="journal article" date="2014" name="Int. J. Syst. Evol. Microbiol.">
        <title>Complete genome sequence of Corynebacterium casei LMG S-19264T (=DSM 44701T), isolated from a smear-ripened cheese.</title>
        <authorList>
            <consortium name="US DOE Joint Genome Institute (JGI-PGF)"/>
            <person name="Walter F."/>
            <person name="Albersmeier A."/>
            <person name="Kalinowski J."/>
            <person name="Ruckert C."/>
        </authorList>
    </citation>
    <scope>NUCLEOTIDE SEQUENCE</scope>
    <source>
        <strain evidence="3">CGMCC 4.7110</strain>
    </source>
</reference>
<comment type="caution">
    <text evidence="3">The sequence shown here is derived from an EMBL/GenBank/DDBJ whole genome shotgun (WGS) entry which is preliminary data.</text>
</comment>
<feature type="transmembrane region" description="Helical" evidence="1">
    <location>
        <begin position="527"/>
        <end position="548"/>
    </location>
</feature>
<dbReference type="EMBL" id="BMML01000012">
    <property type="protein sequence ID" value="GGN21923.1"/>
    <property type="molecule type" value="Genomic_DNA"/>
</dbReference>
<dbReference type="AlphaFoldDB" id="A0A918CTL8"/>
<dbReference type="Gene3D" id="3.40.50.300">
    <property type="entry name" value="P-loop containing nucleotide triphosphate hydrolases"/>
    <property type="match status" value="1"/>
</dbReference>
<evidence type="ECO:0000256" key="1">
    <source>
        <dbReference type="SAM" id="Phobius"/>
    </source>
</evidence>
<proteinExistence type="predicted"/>
<feature type="transmembrane region" description="Helical" evidence="1">
    <location>
        <begin position="680"/>
        <end position="699"/>
    </location>
</feature>
<feature type="transmembrane region" description="Helical" evidence="1">
    <location>
        <begin position="604"/>
        <end position="626"/>
    </location>
</feature>
<organism evidence="3 4">
    <name type="scientific">Streptomyces fuscichromogenes</name>
    <dbReference type="NCBI Taxonomy" id="1324013"/>
    <lineage>
        <taxon>Bacteria</taxon>
        <taxon>Bacillati</taxon>
        <taxon>Actinomycetota</taxon>
        <taxon>Actinomycetes</taxon>
        <taxon>Kitasatosporales</taxon>
        <taxon>Streptomycetaceae</taxon>
        <taxon>Streptomyces</taxon>
    </lineage>
</organism>
<keyword evidence="1" id="KW-1133">Transmembrane helix</keyword>
<feature type="transmembrane region" description="Helical" evidence="1">
    <location>
        <begin position="7"/>
        <end position="26"/>
    </location>
</feature>
<evidence type="ECO:0000259" key="2">
    <source>
        <dbReference type="PROSITE" id="PS50837"/>
    </source>
</evidence>
<feature type="transmembrane region" description="Helical" evidence="1">
    <location>
        <begin position="503"/>
        <end position="521"/>
    </location>
</feature>
<dbReference type="Pfam" id="PF05729">
    <property type="entry name" value="NACHT"/>
    <property type="match status" value="1"/>
</dbReference>
<protein>
    <submittedName>
        <fullName evidence="3">NACHT domain-containing protein</fullName>
    </submittedName>
</protein>
<evidence type="ECO:0000313" key="3">
    <source>
        <dbReference type="EMBL" id="GGN21923.1"/>
    </source>
</evidence>
<keyword evidence="4" id="KW-1185">Reference proteome</keyword>
<gene>
    <name evidence="3" type="ORF">GCM10011578_053400</name>
</gene>